<evidence type="ECO:0000256" key="14">
    <source>
        <dbReference type="SAM" id="SignalP"/>
    </source>
</evidence>
<dbReference type="Gene3D" id="1.20.1260.140">
    <property type="entry name" value="Alternative oxidase"/>
    <property type="match status" value="1"/>
</dbReference>
<comment type="subcellular location">
    <subcellularLocation>
        <location evidence="2">Membrane</location>
    </subcellularLocation>
</comment>
<comment type="cofactor">
    <cofactor evidence="1">
        <name>Fe cation</name>
        <dbReference type="ChEBI" id="CHEBI:24875"/>
    </cofactor>
</comment>
<dbReference type="InParanoid" id="A0A1Z5J908"/>
<sequence>MIFRLNVTRIPWVLLLLWRGAAPFTPTLTGIRRDASSILKSSSTADNSNIKDDMLNGHRQVVKTIKSILFDNLYAGTTVDRSYARFYALETIARMPYFAYTSVLHFLETTGKWRQADRLALHFAETWNELHHLLIMEELLTQSKNPTQDKIPFRDRFVAQHVAFFYFWFAVGLYLVRPDAAYSLNQAVEEEAYATYDAFLKEHEDYLKSQPAPEVAINYYNGSGQDMFDRMSKTLLIGKIDCATSSRRVECKTLYDCFVAIRDDELEHSQTMELLKQEPFELDQSG</sequence>
<evidence type="ECO:0000256" key="12">
    <source>
        <dbReference type="ARBA" id="ARBA00023136"/>
    </source>
</evidence>
<keyword evidence="8" id="KW-0249">Electron transport</keyword>
<evidence type="ECO:0000256" key="2">
    <source>
        <dbReference type="ARBA" id="ARBA00004370"/>
    </source>
</evidence>
<feature type="transmembrane region" description="Helical" evidence="13">
    <location>
        <begin position="157"/>
        <end position="176"/>
    </location>
</feature>
<dbReference type="GO" id="GO:0046872">
    <property type="term" value="F:metal ion binding"/>
    <property type="evidence" value="ECO:0007669"/>
    <property type="project" value="UniProtKB-KW"/>
</dbReference>
<evidence type="ECO:0000256" key="13">
    <source>
        <dbReference type="SAM" id="Phobius"/>
    </source>
</evidence>
<dbReference type="Proteomes" id="UP000198406">
    <property type="component" value="Unassembled WGS sequence"/>
</dbReference>
<evidence type="ECO:0000256" key="6">
    <source>
        <dbReference type="ARBA" id="ARBA00022692"/>
    </source>
</evidence>
<keyword evidence="4" id="KW-0813">Transport</keyword>
<keyword evidence="6 13" id="KW-0812">Transmembrane</keyword>
<dbReference type="GO" id="GO:0010230">
    <property type="term" value="P:alternative respiration"/>
    <property type="evidence" value="ECO:0007669"/>
    <property type="project" value="TreeGrafter"/>
</dbReference>
<keyword evidence="9 13" id="KW-1133">Transmembrane helix</keyword>
<comment type="caution">
    <text evidence="15">The sequence shown here is derived from an EMBL/GenBank/DDBJ whole genome shotgun (WGS) entry which is preliminary data.</text>
</comment>
<feature type="chain" id="PRO_5013187640" description="Alternative oxidase" evidence="14">
    <location>
        <begin position="24"/>
        <end position="286"/>
    </location>
</feature>
<dbReference type="GO" id="GO:0016020">
    <property type="term" value="C:membrane"/>
    <property type="evidence" value="ECO:0007669"/>
    <property type="project" value="UniProtKB-SubCell"/>
</dbReference>
<keyword evidence="14" id="KW-0732">Signal</keyword>
<dbReference type="InterPro" id="IPR002680">
    <property type="entry name" value="AOX"/>
</dbReference>
<dbReference type="InterPro" id="IPR038659">
    <property type="entry name" value="AOX_sf"/>
</dbReference>
<gene>
    <name evidence="15" type="ORF">FisN_3Lh453</name>
</gene>
<evidence type="ECO:0008006" key="17">
    <source>
        <dbReference type="Google" id="ProtNLM"/>
    </source>
</evidence>
<evidence type="ECO:0000256" key="10">
    <source>
        <dbReference type="ARBA" id="ARBA00023002"/>
    </source>
</evidence>
<proteinExistence type="inferred from homology"/>
<keyword evidence="16" id="KW-1185">Reference proteome</keyword>
<feature type="signal peptide" evidence="14">
    <location>
        <begin position="1"/>
        <end position="23"/>
    </location>
</feature>
<dbReference type="GO" id="GO:0005739">
    <property type="term" value="C:mitochondrion"/>
    <property type="evidence" value="ECO:0007669"/>
    <property type="project" value="TreeGrafter"/>
</dbReference>
<evidence type="ECO:0000256" key="4">
    <source>
        <dbReference type="ARBA" id="ARBA00022448"/>
    </source>
</evidence>
<dbReference type="Pfam" id="PF01786">
    <property type="entry name" value="AOX"/>
    <property type="match status" value="1"/>
</dbReference>
<keyword evidence="7" id="KW-0479">Metal-binding</keyword>
<dbReference type="PANTHER" id="PTHR31803">
    <property type="entry name" value="ALTERNATIVE OXIDASE"/>
    <property type="match status" value="1"/>
</dbReference>
<evidence type="ECO:0000313" key="15">
    <source>
        <dbReference type="EMBL" id="GAX10251.1"/>
    </source>
</evidence>
<evidence type="ECO:0000313" key="16">
    <source>
        <dbReference type="Proteomes" id="UP000198406"/>
    </source>
</evidence>
<dbReference type="EMBL" id="BDSP01000016">
    <property type="protein sequence ID" value="GAX10251.1"/>
    <property type="molecule type" value="Genomic_DNA"/>
</dbReference>
<dbReference type="PANTHER" id="PTHR31803:SF10">
    <property type="entry name" value="UBIQUINOL OXIDASE 4, CHLOROPLASTIC_CHROMOPLASTIC"/>
    <property type="match status" value="1"/>
</dbReference>
<comment type="similarity">
    <text evidence="3">Belongs to the alternative oxidase family.</text>
</comment>
<keyword evidence="10" id="KW-0560">Oxidoreductase</keyword>
<evidence type="ECO:0000256" key="8">
    <source>
        <dbReference type="ARBA" id="ARBA00022982"/>
    </source>
</evidence>
<evidence type="ECO:0000256" key="1">
    <source>
        <dbReference type="ARBA" id="ARBA00001962"/>
    </source>
</evidence>
<evidence type="ECO:0000256" key="5">
    <source>
        <dbReference type="ARBA" id="ARBA00022660"/>
    </source>
</evidence>
<evidence type="ECO:0000256" key="7">
    <source>
        <dbReference type="ARBA" id="ARBA00022723"/>
    </source>
</evidence>
<accession>A0A1Z5J908</accession>
<dbReference type="AlphaFoldDB" id="A0A1Z5J908"/>
<evidence type="ECO:0000256" key="3">
    <source>
        <dbReference type="ARBA" id="ARBA00008388"/>
    </source>
</evidence>
<keyword evidence="5" id="KW-0679">Respiratory chain</keyword>
<keyword evidence="12 13" id="KW-0472">Membrane</keyword>
<dbReference type="GO" id="GO:0009916">
    <property type="term" value="F:alternative oxidase activity"/>
    <property type="evidence" value="ECO:0007669"/>
    <property type="project" value="InterPro"/>
</dbReference>
<organism evidence="15 16">
    <name type="scientific">Fistulifera solaris</name>
    <name type="common">Oleaginous diatom</name>
    <dbReference type="NCBI Taxonomy" id="1519565"/>
    <lineage>
        <taxon>Eukaryota</taxon>
        <taxon>Sar</taxon>
        <taxon>Stramenopiles</taxon>
        <taxon>Ochrophyta</taxon>
        <taxon>Bacillariophyta</taxon>
        <taxon>Bacillariophyceae</taxon>
        <taxon>Bacillariophycidae</taxon>
        <taxon>Naviculales</taxon>
        <taxon>Naviculaceae</taxon>
        <taxon>Fistulifera</taxon>
    </lineage>
</organism>
<protein>
    <recommendedName>
        <fullName evidence="17">Alternative oxidase</fullName>
    </recommendedName>
</protein>
<evidence type="ECO:0000256" key="9">
    <source>
        <dbReference type="ARBA" id="ARBA00022989"/>
    </source>
</evidence>
<reference evidence="15 16" key="1">
    <citation type="journal article" date="2015" name="Plant Cell">
        <title>Oil accumulation by the oleaginous diatom Fistulifera solaris as revealed by the genome and transcriptome.</title>
        <authorList>
            <person name="Tanaka T."/>
            <person name="Maeda Y."/>
            <person name="Veluchamy A."/>
            <person name="Tanaka M."/>
            <person name="Abida H."/>
            <person name="Marechal E."/>
            <person name="Bowler C."/>
            <person name="Muto M."/>
            <person name="Sunaga Y."/>
            <person name="Tanaka M."/>
            <person name="Yoshino T."/>
            <person name="Taniguchi T."/>
            <person name="Fukuda Y."/>
            <person name="Nemoto M."/>
            <person name="Matsumoto M."/>
            <person name="Wong P.S."/>
            <person name="Aburatani S."/>
            <person name="Fujibuchi W."/>
        </authorList>
    </citation>
    <scope>NUCLEOTIDE SEQUENCE [LARGE SCALE GENOMIC DNA]</scope>
    <source>
        <strain evidence="15 16">JPCC DA0580</strain>
    </source>
</reference>
<dbReference type="OrthoDB" id="4493at2759"/>
<keyword evidence="11" id="KW-0408">Iron</keyword>
<evidence type="ECO:0000256" key="11">
    <source>
        <dbReference type="ARBA" id="ARBA00023004"/>
    </source>
</evidence>
<name>A0A1Z5J908_FISSO</name>